<dbReference type="GO" id="GO:0019150">
    <property type="term" value="F:D-ribulokinase activity"/>
    <property type="evidence" value="ECO:0007669"/>
    <property type="project" value="TreeGrafter"/>
</dbReference>
<organism evidence="4 5">
    <name type="scientific">Suttonella ornithocola</name>
    <dbReference type="NCBI Taxonomy" id="279832"/>
    <lineage>
        <taxon>Bacteria</taxon>
        <taxon>Pseudomonadati</taxon>
        <taxon>Pseudomonadota</taxon>
        <taxon>Gammaproteobacteria</taxon>
        <taxon>Cardiobacteriales</taxon>
        <taxon>Cardiobacteriaceae</taxon>
        <taxon>Suttonella</taxon>
    </lineage>
</organism>
<keyword evidence="2 4" id="KW-0418">Kinase</keyword>
<dbReference type="SUPFAM" id="SSF53067">
    <property type="entry name" value="Actin-like ATPase domain"/>
    <property type="match status" value="1"/>
</dbReference>
<dbReference type="PANTHER" id="PTHR43435">
    <property type="entry name" value="RIBULOKINASE"/>
    <property type="match status" value="1"/>
</dbReference>
<feature type="domain" description="Carbohydrate kinase FGGY C-terminal" evidence="3">
    <location>
        <begin position="2"/>
        <end position="175"/>
    </location>
</feature>
<dbReference type="Gene3D" id="3.30.420.40">
    <property type="match status" value="1"/>
</dbReference>
<reference evidence="4 5" key="1">
    <citation type="submission" date="2018-06" db="EMBL/GenBank/DDBJ databases">
        <authorList>
            <consortium name="Pathogen Informatics"/>
            <person name="Doyle S."/>
        </authorList>
    </citation>
    <scope>NUCLEOTIDE SEQUENCE [LARGE SCALE GENOMIC DNA]</scope>
    <source>
        <strain evidence="4 5">NCTC13337</strain>
    </source>
</reference>
<keyword evidence="5" id="KW-1185">Reference proteome</keyword>
<evidence type="ECO:0000259" key="3">
    <source>
        <dbReference type="Pfam" id="PF02782"/>
    </source>
</evidence>
<protein>
    <submittedName>
        <fullName evidence="4">Glycerol kinase</fullName>
        <ecNumber evidence="4">2.7.1.30</ecNumber>
    </submittedName>
</protein>
<dbReference type="Proteomes" id="UP000254601">
    <property type="component" value="Unassembled WGS sequence"/>
</dbReference>
<gene>
    <name evidence="4" type="primary">glpK_1</name>
    <name evidence="4" type="ORF">NCTC13337_00700</name>
</gene>
<name>A0A380MP20_9GAMM</name>
<accession>A0A380MP20</accession>
<dbReference type="AlphaFoldDB" id="A0A380MP20"/>
<evidence type="ECO:0000313" key="5">
    <source>
        <dbReference type="Proteomes" id="UP000254601"/>
    </source>
</evidence>
<dbReference type="GO" id="GO:0019321">
    <property type="term" value="P:pentose metabolic process"/>
    <property type="evidence" value="ECO:0007669"/>
    <property type="project" value="TreeGrafter"/>
</dbReference>
<evidence type="ECO:0000256" key="2">
    <source>
        <dbReference type="ARBA" id="ARBA00022777"/>
    </source>
</evidence>
<evidence type="ECO:0000313" key="4">
    <source>
        <dbReference type="EMBL" id="SUO94370.1"/>
    </source>
</evidence>
<dbReference type="EMBL" id="UHIC01000001">
    <property type="protein sequence ID" value="SUO94370.1"/>
    <property type="molecule type" value="Genomic_DNA"/>
</dbReference>
<evidence type="ECO:0000256" key="1">
    <source>
        <dbReference type="ARBA" id="ARBA00022679"/>
    </source>
</evidence>
<sequence length="226" mass="24227">MLPDFWLNEGGQSAAGAAIDRLLNLFSHDKEQEAAEQLGQTLYQYLEERAVRETSGYSQSTVLAEGLHIVPEFAGNRSPIPNPHARAVIAGLGMGETSLVNIYIAGLIGLGYGLRQILEMQESNGVLTKNIVISGGAGQSKLVKQLLADTTGKIIVNPESPEPVLLGAAILGAVASKSYPTAQAAMKAMAHIADSYAPNQDFKSVHEQRYKIFCELQEIAHKVSVI</sequence>
<proteinExistence type="predicted"/>
<dbReference type="InterPro" id="IPR018485">
    <property type="entry name" value="FGGY_C"/>
</dbReference>
<dbReference type="Pfam" id="PF02782">
    <property type="entry name" value="FGGY_C"/>
    <property type="match status" value="1"/>
</dbReference>
<keyword evidence="1 4" id="KW-0808">Transferase</keyword>
<dbReference type="EC" id="2.7.1.30" evidence="4"/>
<dbReference type="GO" id="GO:0005737">
    <property type="term" value="C:cytoplasm"/>
    <property type="evidence" value="ECO:0007669"/>
    <property type="project" value="TreeGrafter"/>
</dbReference>
<dbReference type="GO" id="GO:0004370">
    <property type="term" value="F:glycerol kinase activity"/>
    <property type="evidence" value="ECO:0007669"/>
    <property type="project" value="UniProtKB-EC"/>
</dbReference>
<dbReference type="InterPro" id="IPR043129">
    <property type="entry name" value="ATPase_NBD"/>
</dbReference>
<dbReference type="PANTHER" id="PTHR43435:SF4">
    <property type="entry name" value="FGGY CARBOHYDRATE KINASE DOMAIN-CONTAINING PROTEIN"/>
    <property type="match status" value="1"/>
</dbReference>